<name>A0A0D2VIX5_CAPO3</name>
<protein>
    <submittedName>
        <fullName evidence="2">Glyoxalase/bleomycin resistance protein/dioxygenase</fullName>
    </submittedName>
</protein>
<dbReference type="RefSeq" id="XP_004349860.2">
    <property type="nucleotide sequence ID" value="XM_004349810.2"/>
</dbReference>
<evidence type="ECO:0000313" key="3">
    <source>
        <dbReference type="Proteomes" id="UP000008743"/>
    </source>
</evidence>
<organism evidence="2 3">
    <name type="scientific">Capsaspora owczarzaki (strain ATCC 30864)</name>
    <dbReference type="NCBI Taxonomy" id="595528"/>
    <lineage>
        <taxon>Eukaryota</taxon>
        <taxon>Filasterea</taxon>
        <taxon>Capsaspora</taxon>
    </lineage>
</organism>
<dbReference type="PANTHER" id="PTHR39434">
    <property type="match status" value="1"/>
</dbReference>
<dbReference type="Proteomes" id="UP000008743">
    <property type="component" value="Unassembled WGS sequence"/>
</dbReference>
<dbReference type="SUPFAM" id="SSF54593">
    <property type="entry name" value="Glyoxalase/Bleomycin resistance protein/Dihydroxybiphenyl dioxygenase"/>
    <property type="match status" value="1"/>
</dbReference>
<dbReference type="InterPro" id="IPR029068">
    <property type="entry name" value="Glyas_Bleomycin-R_OHBP_Dase"/>
</dbReference>
<keyword evidence="2" id="KW-0223">Dioxygenase</keyword>
<sequence length="206" mass="21995">MLGSLSNIVSSAGLNGCRLNSTRLAMAGRMGLSFATGLAANSARCASTGAAAGAGAAAAAAAAAAALQPFHLAIPVNDLAAARAFYGGVLNLKEGRSSAGWQDYDFYGHQLVIHQVTRDYRGNDYFNPVDGDQVPIAHFGVVLNVAQFHDLAQRLQKANTEFLLKPHVRFQGLKGEQWTMFFKDVSGNNLEFKALTNPDDLFTKFE</sequence>
<dbReference type="Pfam" id="PF00903">
    <property type="entry name" value="Glyoxalase"/>
    <property type="match status" value="1"/>
</dbReference>
<dbReference type="OrthoDB" id="2580091at2759"/>
<dbReference type="InterPro" id="IPR004360">
    <property type="entry name" value="Glyas_Fos-R_dOase_dom"/>
</dbReference>
<dbReference type="AlphaFoldDB" id="A0A0D2VIX5"/>
<dbReference type="CDD" id="cd08357">
    <property type="entry name" value="VOC_like"/>
    <property type="match status" value="1"/>
</dbReference>
<dbReference type="InterPro" id="IPR037523">
    <property type="entry name" value="VOC_core"/>
</dbReference>
<evidence type="ECO:0000259" key="1">
    <source>
        <dbReference type="PROSITE" id="PS51819"/>
    </source>
</evidence>
<dbReference type="Gene3D" id="3.10.180.10">
    <property type="entry name" value="2,3-Dihydroxybiphenyl 1,2-Dioxygenase, domain 1"/>
    <property type="match status" value="1"/>
</dbReference>
<proteinExistence type="predicted"/>
<accession>A0A0D2VIX5</accession>
<dbReference type="InParanoid" id="A0A0D2VIX5"/>
<gene>
    <name evidence="2" type="ORF">CAOG_001340</name>
</gene>
<dbReference type="EMBL" id="KE346361">
    <property type="protein sequence ID" value="KJE89942.1"/>
    <property type="molecule type" value="Genomic_DNA"/>
</dbReference>
<reference evidence="3" key="1">
    <citation type="submission" date="2011-02" db="EMBL/GenBank/DDBJ databases">
        <title>The Genome Sequence of Capsaspora owczarzaki ATCC 30864.</title>
        <authorList>
            <person name="Russ C."/>
            <person name="Cuomo C."/>
            <person name="Burger G."/>
            <person name="Gray M.W."/>
            <person name="Holland P.W.H."/>
            <person name="King N."/>
            <person name="Lang F.B.F."/>
            <person name="Roger A.J."/>
            <person name="Ruiz-Trillo I."/>
            <person name="Young S.K."/>
            <person name="Zeng Q."/>
            <person name="Gargeya S."/>
            <person name="Alvarado L."/>
            <person name="Berlin A."/>
            <person name="Chapman S.B."/>
            <person name="Chen Z."/>
            <person name="Freedman E."/>
            <person name="Gellesch M."/>
            <person name="Goldberg J."/>
            <person name="Griggs A."/>
            <person name="Gujja S."/>
            <person name="Heilman E."/>
            <person name="Heiman D."/>
            <person name="Howarth C."/>
            <person name="Mehta T."/>
            <person name="Neiman D."/>
            <person name="Pearson M."/>
            <person name="Roberts A."/>
            <person name="Saif S."/>
            <person name="Shea T."/>
            <person name="Shenoy N."/>
            <person name="Sisk P."/>
            <person name="Stolte C."/>
            <person name="Sykes S."/>
            <person name="White J."/>
            <person name="Yandava C."/>
            <person name="Haas B."/>
            <person name="Nusbaum C."/>
            <person name="Birren B."/>
        </authorList>
    </citation>
    <scope>NUCLEOTIDE SEQUENCE</scope>
    <source>
        <strain evidence="3">ATCC 30864</strain>
    </source>
</reference>
<dbReference type="PROSITE" id="PS51819">
    <property type="entry name" value="VOC"/>
    <property type="match status" value="1"/>
</dbReference>
<evidence type="ECO:0000313" key="2">
    <source>
        <dbReference type="EMBL" id="KJE89942.1"/>
    </source>
</evidence>
<dbReference type="PANTHER" id="PTHR39434:SF1">
    <property type="entry name" value="VOC DOMAIN-CONTAINING PROTEIN"/>
    <property type="match status" value="1"/>
</dbReference>
<feature type="domain" description="VOC" evidence="1">
    <location>
        <begin position="68"/>
        <end position="195"/>
    </location>
</feature>
<dbReference type="eggNOG" id="ENOG502RY6W">
    <property type="taxonomic scope" value="Eukaryota"/>
</dbReference>
<keyword evidence="3" id="KW-1185">Reference proteome</keyword>
<keyword evidence="2" id="KW-0560">Oxidoreductase</keyword>
<dbReference type="GO" id="GO:0051213">
    <property type="term" value="F:dioxygenase activity"/>
    <property type="evidence" value="ECO:0007669"/>
    <property type="project" value="UniProtKB-KW"/>
</dbReference>
<dbReference type="PhylomeDB" id="A0A0D2VIX5"/>